<comment type="subcellular location">
    <subcellularLocation>
        <location evidence="1">Cytoplasm</location>
    </subcellularLocation>
</comment>
<name>A0A914DM63_9BILA</name>
<protein>
    <submittedName>
        <fullName evidence="11">Dishevelled</fullName>
    </submittedName>
</protein>
<dbReference type="AlphaFoldDB" id="A0A914DM63"/>
<keyword evidence="10" id="KW-1185">Reference proteome</keyword>
<dbReference type="InterPro" id="IPR001158">
    <property type="entry name" value="DIX"/>
</dbReference>
<dbReference type="Gene3D" id="1.10.10.10">
    <property type="entry name" value="Winged helix-like DNA-binding domain superfamily/Winged helix DNA-binding domain"/>
    <property type="match status" value="1"/>
</dbReference>
<dbReference type="GO" id="GO:0060070">
    <property type="term" value="P:canonical Wnt signaling pathway"/>
    <property type="evidence" value="ECO:0007669"/>
    <property type="project" value="TreeGrafter"/>
</dbReference>
<keyword evidence="3" id="KW-0217">Developmental protein</keyword>
<feature type="domain" description="DEP" evidence="8">
    <location>
        <begin position="405"/>
        <end position="460"/>
    </location>
</feature>
<dbReference type="SUPFAM" id="SSF54236">
    <property type="entry name" value="Ubiquitin-like"/>
    <property type="match status" value="1"/>
</dbReference>
<evidence type="ECO:0000256" key="1">
    <source>
        <dbReference type="ARBA" id="ARBA00004496"/>
    </source>
</evidence>
<dbReference type="PANTHER" id="PTHR10878:SF25">
    <property type="entry name" value="SEGMENT POLARITY PROTEIN DISHEVELLED"/>
    <property type="match status" value="1"/>
</dbReference>
<feature type="domain" description="PDZ" evidence="7">
    <location>
        <begin position="216"/>
        <end position="296"/>
    </location>
</feature>
<dbReference type="GO" id="GO:0035556">
    <property type="term" value="P:intracellular signal transduction"/>
    <property type="evidence" value="ECO:0007669"/>
    <property type="project" value="InterPro"/>
</dbReference>
<dbReference type="Gene3D" id="2.30.42.10">
    <property type="match status" value="1"/>
</dbReference>
<evidence type="ECO:0000256" key="2">
    <source>
        <dbReference type="ARBA" id="ARBA00008735"/>
    </source>
</evidence>
<dbReference type="InterPro" id="IPR000591">
    <property type="entry name" value="DEP_dom"/>
</dbReference>
<dbReference type="SMART" id="SM00228">
    <property type="entry name" value="PDZ"/>
    <property type="match status" value="1"/>
</dbReference>
<dbReference type="InterPro" id="IPR029071">
    <property type="entry name" value="Ubiquitin-like_domsf"/>
</dbReference>
<keyword evidence="4" id="KW-0963">Cytoplasm</keyword>
<dbReference type="GO" id="GO:0005829">
    <property type="term" value="C:cytosol"/>
    <property type="evidence" value="ECO:0007669"/>
    <property type="project" value="TreeGrafter"/>
</dbReference>
<dbReference type="InterPro" id="IPR038207">
    <property type="entry name" value="DIX_dom_sf"/>
</dbReference>
<proteinExistence type="inferred from homology"/>
<evidence type="ECO:0000313" key="11">
    <source>
        <dbReference type="WBParaSite" id="ACRNAN_scaffold305.g13227.t1"/>
    </source>
</evidence>
<keyword evidence="5 6" id="KW-0879">Wnt signaling pathway</keyword>
<dbReference type="WBParaSite" id="ACRNAN_scaffold305.g13227.t1">
    <property type="protein sequence ID" value="ACRNAN_scaffold305.g13227.t1"/>
    <property type="gene ID" value="ACRNAN_scaffold305.g13227"/>
</dbReference>
<evidence type="ECO:0000256" key="6">
    <source>
        <dbReference type="PROSITE-ProRule" id="PRU00069"/>
    </source>
</evidence>
<dbReference type="InterPro" id="IPR001478">
    <property type="entry name" value="PDZ"/>
</dbReference>
<sequence length="537" mass="61142">MDEEHEPLTTKVYYYKDNEATPYVTEVPVPPSKITLYHFKDVLSHKHFKFYQKVLEPATGMEVKEEILDEDAPLKMSSNGRFELYLLTQVEQATLTRARENRGSFANFASRLDPHARSQRRQILSTPALYTRHQDRYDESSMDDTNFYPDSRMMKDSIVTEDESQVTDSEFTSVSMQYHKKHHHQRRQKRRRPLRNMSFMTDSTLTDISLSLDLITVSFHLNSPVPLGLFVRGERNSLGEDVGVYISRIEPNTLVALDGRIREGYMIVEVNDISLDNYSNDQAVDILRDKAKKSSILKLTVAQCEREPGTSFRLPNEPVRPIDTNMWVMHTNMMRGLMPAIPEAVRPTWPSSGIGSSVRSSSLCSTRLPHYQFDLNADLKSVVSAMADPVNGIKSKVLMVDSSVAFRGEDMIEWLKSNVDGLSTIAQCEEYASKLLREGWIIQKVDTTSFTRECYYVFGHGVLGCIGAIQSTTTGQRGALKVIQNPHAMSELYSPVQHHCKKSCTLKKIFCIHPNSNELSKSQYDNKSNHVRSTHIP</sequence>
<dbReference type="InterPro" id="IPR036034">
    <property type="entry name" value="PDZ_sf"/>
</dbReference>
<dbReference type="GO" id="GO:0005109">
    <property type="term" value="F:frizzled binding"/>
    <property type="evidence" value="ECO:0007669"/>
    <property type="project" value="TreeGrafter"/>
</dbReference>
<evidence type="ECO:0000313" key="10">
    <source>
        <dbReference type="Proteomes" id="UP000887540"/>
    </source>
</evidence>
<evidence type="ECO:0000259" key="7">
    <source>
        <dbReference type="PROSITE" id="PS50106"/>
    </source>
</evidence>
<dbReference type="Proteomes" id="UP000887540">
    <property type="component" value="Unplaced"/>
</dbReference>
<dbReference type="PROSITE" id="PS50186">
    <property type="entry name" value="DEP"/>
    <property type="match status" value="1"/>
</dbReference>
<comment type="similarity">
    <text evidence="2">Belongs to the DSH family.</text>
</comment>
<accession>A0A914DM63</accession>
<dbReference type="InterPro" id="IPR036390">
    <property type="entry name" value="WH_DNA-bd_sf"/>
</dbReference>
<dbReference type="InterPro" id="IPR036388">
    <property type="entry name" value="WH-like_DNA-bd_sf"/>
</dbReference>
<dbReference type="Pfam" id="PF00595">
    <property type="entry name" value="PDZ"/>
    <property type="match status" value="1"/>
</dbReference>
<dbReference type="InterPro" id="IPR015506">
    <property type="entry name" value="Dsh/Dvl-rel"/>
</dbReference>
<dbReference type="PANTHER" id="PTHR10878">
    <property type="entry name" value="SEGMENT POLARITY PROTEIN DISHEVELLED"/>
    <property type="match status" value="1"/>
</dbReference>
<dbReference type="SUPFAM" id="SSF50156">
    <property type="entry name" value="PDZ domain-like"/>
    <property type="match status" value="1"/>
</dbReference>
<dbReference type="Pfam" id="PF00778">
    <property type="entry name" value="DIX"/>
    <property type="match status" value="1"/>
</dbReference>
<dbReference type="PROSITE" id="PS50841">
    <property type="entry name" value="DIX"/>
    <property type="match status" value="1"/>
</dbReference>
<evidence type="ECO:0000259" key="8">
    <source>
        <dbReference type="PROSITE" id="PS50186"/>
    </source>
</evidence>
<dbReference type="Gene3D" id="2.40.240.130">
    <property type="match status" value="1"/>
</dbReference>
<dbReference type="PROSITE" id="PS50106">
    <property type="entry name" value="PDZ"/>
    <property type="match status" value="1"/>
</dbReference>
<reference evidence="11" key="1">
    <citation type="submission" date="2022-11" db="UniProtKB">
        <authorList>
            <consortium name="WormBaseParasite"/>
        </authorList>
    </citation>
    <scope>IDENTIFICATION</scope>
</reference>
<feature type="domain" description="DIX" evidence="9">
    <location>
        <begin position="7"/>
        <end position="89"/>
    </location>
</feature>
<dbReference type="SMART" id="SM00021">
    <property type="entry name" value="DAX"/>
    <property type="match status" value="1"/>
</dbReference>
<evidence type="ECO:0000256" key="5">
    <source>
        <dbReference type="ARBA" id="ARBA00022687"/>
    </source>
</evidence>
<evidence type="ECO:0000256" key="3">
    <source>
        <dbReference type="ARBA" id="ARBA00022473"/>
    </source>
</evidence>
<dbReference type="SUPFAM" id="SSF46785">
    <property type="entry name" value="Winged helix' DNA-binding domain"/>
    <property type="match status" value="1"/>
</dbReference>
<organism evidence="10 11">
    <name type="scientific">Acrobeloides nanus</name>
    <dbReference type="NCBI Taxonomy" id="290746"/>
    <lineage>
        <taxon>Eukaryota</taxon>
        <taxon>Metazoa</taxon>
        <taxon>Ecdysozoa</taxon>
        <taxon>Nematoda</taxon>
        <taxon>Chromadorea</taxon>
        <taxon>Rhabditida</taxon>
        <taxon>Tylenchina</taxon>
        <taxon>Cephalobomorpha</taxon>
        <taxon>Cephaloboidea</taxon>
        <taxon>Cephalobidae</taxon>
        <taxon>Acrobeloides</taxon>
    </lineage>
</organism>
<evidence type="ECO:0000259" key="9">
    <source>
        <dbReference type="PROSITE" id="PS50841"/>
    </source>
</evidence>
<evidence type="ECO:0000256" key="4">
    <source>
        <dbReference type="ARBA" id="ARBA00022490"/>
    </source>
</evidence>